<proteinExistence type="predicted"/>
<evidence type="ECO:0000259" key="5">
    <source>
        <dbReference type="Pfam" id="PF20147"/>
    </source>
</evidence>
<dbReference type="InterPro" id="IPR045379">
    <property type="entry name" value="Crinkler_N"/>
</dbReference>
<sequence>MLSSTSKTASPSKMTRRSSQLITLFCIIDGQPSSSAFCIKISNGFTVDDLKTSIKTKQSQLAFFKNIEAINLRLWRVLIDEASHCDKVVQLSSVSGIEKKLLMSTDRLSAIFPKPPSEGYIHIVIENSGAPECQQDQDHARSQVTTPNSLALLSAWDIETLQLDYVPPVKSSISDQVKQQPSPDLSTVPKSGTAAPEDKPPHDVNFCAQDPTLCVAAIISNETSKHDHSVNSTAAGEASHQNEQVTPDPSDAAMVRTLKLKRAFSFMEENTGDTPEQDIIPCSSRPASSTKRVCFPPQKEHRDHSVDSTTADEASDYSEQGTSESSNHAAARKLRRITAFMDGDSGSSREQYSTSSSTEKICFTDQERRELSERLHLIYQAQDAIRRLNKDKRRATFGLASKLYRAFWTGKRTGIA</sequence>
<dbReference type="AlphaFoldDB" id="A0A9P7ZW32"/>
<evidence type="ECO:0000256" key="1">
    <source>
        <dbReference type="ARBA" id="ARBA00004340"/>
    </source>
</evidence>
<comment type="subcellular location">
    <subcellularLocation>
        <location evidence="1">Host cell</location>
    </subcellularLocation>
    <subcellularLocation>
        <location evidence="2">Secreted</location>
    </subcellularLocation>
</comment>
<feature type="region of interest" description="Disordered" evidence="4">
    <location>
        <begin position="225"/>
        <end position="249"/>
    </location>
</feature>
<dbReference type="Proteomes" id="UP000717515">
    <property type="component" value="Unassembled WGS sequence"/>
</dbReference>
<dbReference type="Pfam" id="PF20147">
    <property type="entry name" value="Crinkler"/>
    <property type="match status" value="1"/>
</dbReference>
<dbReference type="GO" id="GO:0043657">
    <property type="term" value="C:host cell"/>
    <property type="evidence" value="ECO:0007669"/>
    <property type="project" value="UniProtKB-SubCell"/>
</dbReference>
<evidence type="ECO:0000256" key="3">
    <source>
        <dbReference type="ARBA" id="ARBA00022525"/>
    </source>
</evidence>
<evidence type="ECO:0000256" key="2">
    <source>
        <dbReference type="ARBA" id="ARBA00004613"/>
    </source>
</evidence>
<name>A0A9P7ZW32_MORAP</name>
<gene>
    <name evidence="6" type="ORF">KVV02_007585</name>
</gene>
<feature type="domain" description="Crinkler effector protein N-terminal" evidence="5">
    <location>
        <begin position="22"/>
        <end position="126"/>
    </location>
</feature>
<dbReference type="EMBL" id="JAIFTL010000576">
    <property type="protein sequence ID" value="KAG9319157.1"/>
    <property type="molecule type" value="Genomic_DNA"/>
</dbReference>
<evidence type="ECO:0000313" key="6">
    <source>
        <dbReference type="EMBL" id="KAG9319157.1"/>
    </source>
</evidence>
<feature type="compositionally biased region" description="Polar residues" evidence="4">
    <location>
        <begin position="172"/>
        <end position="190"/>
    </location>
</feature>
<evidence type="ECO:0000256" key="4">
    <source>
        <dbReference type="SAM" id="MobiDB-lite"/>
    </source>
</evidence>
<accession>A0A9P7ZW32</accession>
<evidence type="ECO:0000313" key="7">
    <source>
        <dbReference type="Proteomes" id="UP000717515"/>
    </source>
</evidence>
<feature type="compositionally biased region" description="Polar residues" evidence="4">
    <location>
        <begin position="230"/>
        <end position="247"/>
    </location>
</feature>
<feature type="region of interest" description="Disordered" evidence="4">
    <location>
        <begin position="268"/>
        <end position="330"/>
    </location>
</feature>
<organism evidence="6 7">
    <name type="scientific">Mortierella alpina</name>
    <name type="common">Oleaginous fungus</name>
    <name type="synonym">Mortierella renispora</name>
    <dbReference type="NCBI Taxonomy" id="64518"/>
    <lineage>
        <taxon>Eukaryota</taxon>
        <taxon>Fungi</taxon>
        <taxon>Fungi incertae sedis</taxon>
        <taxon>Mucoromycota</taxon>
        <taxon>Mortierellomycotina</taxon>
        <taxon>Mortierellomycetes</taxon>
        <taxon>Mortierellales</taxon>
        <taxon>Mortierellaceae</taxon>
        <taxon>Mortierella</taxon>
    </lineage>
</organism>
<feature type="compositionally biased region" description="Polar residues" evidence="4">
    <location>
        <begin position="307"/>
        <end position="328"/>
    </location>
</feature>
<dbReference type="GO" id="GO:0005576">
    <property type="term" value="C:extracellular region"/>
    <property type="evidence" value="ECO:0007669"/>
    <property type="project" value="UniProtKB-SubCell"/>
</dbReference>
<keyword evidence="3" id="KW-0964">Secreted</keyword>
<reference evidence="6" key="1">
    <citation type="submission" date="2021-07" db="EMBL/GenBank/DDBJ databases">
        <title>Draft genome of Mortierella alpina, strain LL118, isolated from an aspen leaf litter sample.</title>
        <authorList>
            <person name="Yang S."/>
            <person name="Vinatzer B.A."/>
        </authorList>
    </citation>
    <scope>NUCLEOTIDE SEQUENCE</scope>
    <source>
        <strain evidence="6">LL118</strain>
    </source>
</reference>
<protein>
    <recommendedName>
        <fullName evidence="5">Crinkler effector protein N-terminal domain-containing protein</fullName>
    </recommendedName>
</protein>
<feature type="region of interest" description="Disordered" evidence="4">
    <location>
        <begin position="172"/>
        <end position="205"/>
    </location>
</feature>
<comment type="caution">
    <text evidence="6">The sequence shown here is derived from an EMBL/GenBank/DDBJ whole genome shotgun (WGS) entry which is preliminary data.</text>
</comment>